<dbReference type="AlphaFoldDB" id="A0A8S9NKH3"/>
<feature type="compositionally biased region" description="Gly residues" evidence="1">
    <location>
        <begin position="355"/>
        <end position="364"/>
    </location>
</feature>
<feature type="region of interest" description="Disordered" evidence="1">
    <location>
        <begin position="294"/>
        <end position="375"/>
    </location>
</feature>
<gene>
    <name evidence="2" type="ORF">F2Q69_00043063</name>
</gene>
<comment type="caution">
    <text evidence="2">The sequence shown here is derived from an EMBL/GenBank/DDBJ whole genome shotgun (WGS) entry which is preliminary data.</text>
</comment>
<evidence type="ECO:0000256" key="1">
    <source>
        <dbReference type="SAM" id="MobiDB-lite"/>
    </source>
</evidence>
<protein>
    <submittedName>
        <fullName evidence="2">Uncharacterized protein</fullName>
    </submittedName>
</protein>
<sequence>MLPPWWGLVGVGQRFDREAGSVCIKGDASAPTPYAYAAPVAILGVGVKIGYDGINRLSTYTARSLTELSPKHGLYVATEFSPKLGRYVATELYPKLSRYAATEHVQSFAARPQKGPSLRSCLNPHRNAFRFVSIGVSVEILRRKQVGLFLACFHSLCSDLSELHSLHSNLSGLRKLPVRPHKGPPLGSLLNPHRNDFRFISIGVTVEILRRKQVGLFLACFHSLRSDLSDLHSLHSDLPQKGPPLRSRLNPHRNAFRFVSIRVSVEILRRKQVGLFLACFHSLRSDLINHSAWKPEARTRPGGGDPYPGAGTQTRGRGPRPGGGDPDLGTWTWKPEGGTQNPEAGPRPGGRNLDAGGGNPGPGGRNLETSSRSMGHQTPLSIVLGCTCGRSQRIRSLIGDISPGEWAIILDPMQRRGRHASMGICLVSSCTLDSDDLEVDNQKEPPCRT</sequence>
<dbReference type="EMBL" id="QGKX02001621">
    <property type="protein sequence ID" value="KAF3504452.1"/>
    <property type="molecule type" value="Genomic_DNA"/>
</dbReference>
<name>A0A8S9NKH3_BRACR</name>
<accession>A0A8S9NKH3</accession>
<reference evidence="2" key="1">
    <citation type="submission" date="2019-12" db="EMBL/GenBank/DDBJ databases">
        <title>Genome sequencing and annotation of Brassica cretica.</title>
        <authorList>
            <person name="Studholme D.J."/>
            <person name="Sarris P."/>
        </authorList>
    </citation>
    <scope>NUCLEOTIDE SEQUENCE</scope>
    <source>
        <strain evidence="2">PFS-109/04</strain>
        <tissue evidence="2">Leaf</tissue>
    </source>
</reference>
<organism evidence="2 3">
    <name type="scientific">Brassica cretica</name>
    <name type="common">Mustard</name>
    <dbReference type="NCBI Taxonomy" id="69181"/>
    <lineage>
        <taxon>Eukaryota</taxon>
        <taxon>Viridiplantae</taxon>
        <taxon>Streptophyta</taxon>
        <taxon>Embryophyta</taxon>
        <taxon>Tracheophyta</taxon>
        <taxon>Spermatophyta</taxon>
        <taxon>Magnoliopsida</taxon>
        <taxon>eudicotyledons</taxon>
        <taxon>Gunneridae</taxon>
        <taxon>Pentapetalae</taxon>
        <taxon>rosids</taxon>
        <taxon>malvids</taxon>
        <taxon>Brassicales</taxon>
        <taxon>Brassicaceae</taxon>
        <taxon>Brassiceae</taxon>
        <taxon>Brassica</taxon>
    </lineage>
</organism>
<evidence type="ECO:0000313" key="3">
    <source>
        <dbReference type="Proteomes" id="UP000712600"/>
    </source>
</evidence>
<proteinExistence type="predicted"/>
<evidence type="ECO:0000313" key="2">
    <source>
        <dbReference type="EMBL" id="KAF3504452.1"/>
    </source>
</evidence>
<dbReference type="Proteomes" id="UP000712600">
    <property type="component" value="Unassembled WGS sequence"/>
</dbReference>